<reference evidence="1 2" key="1">
    <citation type="journal article" date="2013" name="Proc. Natl. Acad. Sci. U.S.A.">
        <title>Genome of an arbuscular mycorrhizal fungus provides insight into the oldest plant symbiosis.</title>
        <authorList>
            <person name="Tisserant E."/>
            <person name="Malbreil M."/>
            <person name="Kuo A."/>
            <person name="Kohler A."/>
            <person name="Symeonidi A."/>
            <person name="Balestrini R."/>
            <person name="Charron P."/>
            <person name="Duensing N."/>
            <person name="Frei Dit Frey N."/>
            <person name="Gianinazzi-Pearson V."/>
            <person name="Gilbert L.B."/>
            <person name="Handa Y."/>
            <person name="Herr J.R."/>
            <person name="Hijri M."/>
            <person name="Koul R."/>
            <person name="Kawaguchi M."/>
            <person name="Krajinski F."/>
            <person name="Lammers P.J."/>
            <person name="Masclaux F.G."/>
            <person name="Murat C."/>
            <person name="Morin E."/>
            <person name="Ndikumana S."/>
            <person name="Pagni M."/>
            <person name="Petitpierre D."/>
            <person name="Requena N."/>
            <person name="Rosikiewicz P."/>
            <person name="Riley R."/>
            <person name="Saito K."/>
            <person name="San Clemente H."/>
            <person name="Shapiro H."/>
            <person name="van Tuinen D."/>
            <person name="Becard G."/>
            <person name="Bonfante P."/>
            <person name="Paszkowski U."/>
            <person name="Shachar-Hill Y.Y."/>
            <person name="Tuskan G.A."/>
            <person name="Young P.W."/>
            <person name="Sanders I.R."/>
            <person name="Henrissat B."/>
            <person name="Rensing S.A."/>
            <person name="Grigoriev I.V."/>
            <person name="Corradi N."/>
            <person name="Roux C."/>
            <person name="Martin F."/>
        </authorList>
    </citation>
    <scope>NUCLEOTIDE SEQUENCE [LARGE SCALE GENOMIC DNA]</scope>
    <source>
        <strain evidence="1 2">DAOM 197198</strain>
    </source>
</reference>
<sequence length="193" mass="22860">MMLWPRGDPKNLSNMKKGEDWLRWFVKDGVVYEYIRRPLRMKFPDLFTPATKKGNSIKSKKLQRSKERVIFFLRSFGPSLIVQKSELILAYYNLEKHLDHYKKTEEEHEAQKRVNDEVRGQLPKEVTKYTIRKKTEGARKVYDLFFRISDDKIGRVVNIRQIKTFSASSIAKLSWDDILYVATQVKKNNRVSA</sequence>
<gene>
    <name evidence="1" type="ORF">GLOIN_2v1486092</name>
</gene>
<dbReference type="EMBL" id="AUPC02000332">
    <property type="protein sequence ID" value="POG61648.1"/>
    <property type="molecule type" value="Genomic_DNA"/>
</dbReference>
<evidence type="ECO:0000313" key="1">
    <source>
        <dbReference type="EMBL" id="POG61648.1"/>
    </source>
</evidence>
<evidence type="ECO:0000313" key="2">
    <source>
        <dbReference type="Proteomes" id="UP000018888"/>
    </source>
</evidence>
<organism evidence="1 2">
    <name type="scientific">Rhizophagus irregularis (strain DAOM 181602 / DAOM 197198 / MUCL 43194)</name>
    <name type="common">Arbuscular mycorrhizal fungus</name>
    <name type="synonym">Glomus intraradices</name>
    <dbReference type="NCBI Taxonomy" id="747089"/>
    <lineage>
        <taxon>Eukaryota</taxon>
        <taxon>Fungi</taxon>
        <taxon>Fungi incertae sedis</taxon>
        <taxon>Mucoromycota</taxon>
        <taxon>Glomeromycotina</taxon>
        <taxon>Glomeromycetes</taxon>
        <taxon>Glomerales</taxon>
        <taxon>Glomeraceae</taxon>
        <taxon>Rhizophagus</taxon>
    </lineage>
</organism>
<protein>
    <submittedName>
        <fullName evidence="1">Uncharacterized protein</fullName>
    </submittedName>
</protein>
<name>A0A2P4P8D7_RHIID</name>
<accession>A0A2P4P8D7</accession>
<dbReference type="Proteomes" id="UP000018888">
    <property type="component" value="Unassembled WGS sequence"/>
</dbReference>
<reference evidence="1 2" key="2">
    <citation type="journal article" date="2018" name="New Phytol.">
        <title>High intraspecific genome diversity in the model arbuscular mycorrhizal symbiont Rhizophagus irregularis.</title>
        <authorList>
            <person name="Chen E.C.H."/>
            <person name="Morin E."/>
            <person name="Beaudet D."/>
            <person name="Noel J."/>
            <person name="Yildirir G."/>
            <person name="Ndikumana S."/>
            <person name="Charron P."/>
            <person name="St-Onge C."/>
            <person name="Giorgi J."/>
            <person name="Kruger M."/>
            <person name="Marton T."/>
            <person name="Ropars J."/>
            <person name="Grigoriev I.V."/>
            <person name="Hainaut M."/>
            <person name="Henrissat B."/>
            <person name="Roux C."/>
            <person name="Martin F."/>
            <person name="Corradi N."/>
        </authorList>
    </citation>
    <scope>NUCLEOTIDE SEQUENCE [LARGE SCALE GENOMIC DNA]</scope>
    <source>
        <strain evidence="1 2">DAOM 197198</strain>
    </source>
</reference>
<proteinExistence type="predicted"/>
<comment type="caution">
    <text evidence="1">The sequence shown here is derived from an EMBL/GenBank/DDBJ whole genome shotgun (WGS) entry which is preliminary data.</text>
</comment>
<keyword evidence="2" id="KW-1185">Reference proteome</keyword>
<dbReference type="AlphaFoldDB" id="A0A2P4P8D7"/>